<evidence type="ECO:0000313" key="4">
    <source>
        <dbReference type="EMBL" id="QIW52779.1"/>
    </source>
</evidence>
<dbReference type="OrthoDB" id="9798006at2"/>
<gene>
    <name evidence="5" type="ORF">GU334_00550</name>
    <name evidence="4" type="ORF">GU336_00615</name>
</gene>
<dbReference type="Proteomes" id="UP000501558">
    <property type="component" value="Chromosome"/>
</dbReference>
<name>A0A2A5S962_9LACT</name>
<accession>A0A2A5S962</accession>
<dbReference type="SUPFAM" id="SSF55729">
    <property type="entry name" value="Acyl-CoA N-acyltransferases (Nat)"/>
    <property type="match status" value="1"/>
</dbReference>
<dbReference type="Pfam" id="PF00583">
    <property type="entry name" value="Acetyltransf_1"/>
    <property type="match status" value="1"/>
</dbReference>
<evidence type="ECO:0000313" key="6">
    <source>
        <dbReference type="Proteomes" id="UP000501558"/>
    </source>
</evidence>
<dbReference type="InterPro" id="IPR050832">
    <property type="entry name" value="Bact_Acetyltransf"/>
</dbReference>
<dbReference type="PANTHER" id="PTHR43877:SF2">
    <property type="entry name" value="AMINOALKYLPHOSPHONATE N-ACETYLTRANSFERASE-RELATED"/>
    <property type="match status" value="1"/>
</dbReference>
<dbReference type="GO" id="GO:0016747">
    <property type="term" value="F:acyltransferase activity, transferring groups other than amino-acyl groups"/>
    <property type="evidence" value="ECO:0007669"/>
    <property type="project" value="InterPro"/>
</dbReference>
<keyword evidence="2" id="KW-0012">Acyltransferase</keyword>
<keyword evidence="1 4" id="KW-0808">Transferase</keyword>
<protein>
    <submittedName>
        <fullName evidence="5">GNAT family N-acetyltransferase</fullName>
    </submittedName>
</protein>
<dbReference type="InterPro" id="IPR000182">
    <property type="entry name" value="GNAT_dom"/>
</dbReference>
<dbReference type="PROSITE" id="PS51186">
    <property type="entry name" value="GNAT"/>
    <property type="match status" value="1"/>
</dbReference>
<feature type="domain" description="N-acetyltransferase" evidence="3">
    <location>
        <begin position="1"/>
        <end position="162"/>
    </location>
</feature>
<dbReference type="Proteomes" id="UP000501945">
    <property type="component" value="Chromosome"/>
</dbReference>
<evidence type="ECO:0000313" key="7">
    <source>
        <dbReference type="Proteomes" id="UP000501945"/>
    </source>
</evidence>
<dbReference type="EMBL" id="CP047616">
    <property type="protein sequence ID" value="QIW52779.1"/>
    <property type="molecule type" value="Genomic_DNA"/>
</dbReference>
<dbReference type="GeneID" id="93296166"/>
<dbReference type="CDD" id="cd04301">
    <property type="entry name" value="NAT_SF"/>
    <property type="match status" value="1"/>
</dbReference>
<dbReference type="PANTHER" id="PTHR43877">
    <property type="entry name" value="AMINOALKYLPHOSPHONATE N-ACETYLTRANSFERASE-RELATED-RELATED"/>
    <property type="match status" value="1"/>
</dbReference>
<dbReference type="InterPro" id="IPR016181">
    <property type="entry name" value="Acyl_CoA_acyltransferase"/>
</dbReference>
<evidence type="ECO:0000259" key="3">
    <source>
        <dbReference type="PROSITE" id="PS51186"/>
    </source>
</evidence>
<dbReference type="AlphaFoldDB" id="A0A2A5S962"/>
<evidence type="ECO:0000256" key="2">
    <source>
        <dbReference type="ARBA" id="ARBA00023315"/>
    </source>
</evidence>
<reference evidence="6 7" key="1">
    <citation type="submission" date="2019-12" db="EMBL/GenBank/DDBJ databases">
        <title>Whole genome sequences of Lactococcus raffinolactis strains isolated from sewage.</title>
        <authorList>
            <person name="Ybazeta G."/>
            <person name="Ross M."/>
            <person name="Brabant-Kirwan D."/>
            <person name="Saleh M."/>
            <person name="Dillon J.A."/>
            <person name="Splinter K."/>
            <person name="Nokhbeh R."/>
        </authorList>
    </citation>
    <scope>NUCLEOTIDE SEQUENCE [LARGE SCALE GENOMIC DNA]</scope>
    <source>
        <strain evidence="5 6">Lr_19_14</strain>
        <strain evidence="4 7">Lr_19_5</strain>
    </source>
</reference>
<keyword evidence="6" id="KW-1185">Reference proteome</keyword>
<dbReference type="RefSeq" id="WP_061775132.1">
    <property type="nucleotide sequence ID" value="NZ_BAAAXH010000016.1"/>
</dbReference>
<evidence type="ECO:0000313" key="5">
    <source>
        <dbReference type="EMBL" id="QIW57503.1"/>
    </source>
</evidence>
<dbReference type="Gene3D" id="3.40.630.30">
    <property type="match status" value="1"/>
</dbReference>
<dbReference type="EMBL" id="CP047628">
    <property type="protein sequence ID" value="QIW57503.1"/>
    <property type="molecule type" value="Genomic_DNA"/>
</dbReference>
<organism evidence="5 6">
    <name type="scientific">Pseudolactococcus raffinolactis</name>
    <dbReference type="NCBI Taxonomy" id="1366"/>
    <lineage>
        <taxon>Bacteria</taxon>
        <taxon>Bacillati</taxon>
        <taxon>Bacillota</taxon>
        <taxon>Bacilli</taxon>
        <taxon>Lactobacillales</taxon>
        <taxon>Streptococcaceae</taxon>
        <taxon>Pseudolactococcus</taxon>
    </lineage>
</organism>
<evidence type="ECO:0000256" key="1">
    <source>
        <dbReference type="ARBA" id="ARBA00022679"/>
    </source>
</evidence>
<proteinExistence type="predicted"/>
<sequence length="162" mass="17843">MKIRRAQSADAISVVALYQSLVGTPGCPWHADYPTLENAQSDISSSSLYLIEDETGEILAVASAVEETDLDAFEFWYQQVTNWRSLSRVAVRQSVQGRGLAQTLISAIIDALSERDSAGLRLLVSQDNLSALALYKKLGFKQVGQCFAYGADWDCYELILKS</sequence>